<evidence type="ECO:0000256" key="2">
    <source>
        <dbReference type="ARBA" id="ARBA00006479"/>
    </source>
</evidence>
<protein>
    <submittedName>
        <fullName evidence="4">ROK family protein</fullName>
    </submittedName>
</protein>
<dbReference type="PANTHER" id="PTHR18964:SF149">
    <property type="entry name" value="BIFUNCTIONAL UDP-N-ACETYLGLUCOSAMINE 2-EPIMERASE_N-ACETYLMANNOSAMINE KINASE"/>
    <property type="match status" value="1"/>
</dbReference>
<dbReference type="CDD" id="cd23763">
    <property type="entry name" value="ASKHA_ATPase_ROK"/>
    <property type="match status" value="1"/>
</dbReference>
<dbReference type="SUPFAM" id="SSF53067">
    <property type="entry name" value="Actin-like ATPase domain"/>
    <property type="match status" value="1"/>
</dbReference>
<evidence type="ECO:0000256" key="3">
    <source>
        <dbReference type="ARBA" id="ARBA00022629"/>
    </source>
</evidence>
<dbReference type="PANTHER" id="PTHR18964">
    <property type="entry name" value="ROK (REPRESSOR, ORF, KINASE) FAMILY"/>
    <property type="match status" value="1"/>
</dbReference>
<evidence type="ECO:0000313" key="5">
    <source>
        <dbReference type="Proteomes" id="UP000261032"/>
    </source>
</evidence>
<dbReference type="RefSeq" id="WP_003538854.1">
    <property type="nucleotide sequence ID" value="NZ_AP031443.1"/>
</dbReference>
<dbReference type="Pfam" id="PF00480">
    <property type="entry name" value="ROK"/>
    <property type="match status" value="1"/>
</dbReference>
<dbReference type="Gene3D" id="1.10.10.10">
    <property type="entry name" value="Winged helix-like DNA-binding domain superfamily/Winged helix DNA-binding domain"/>
    <property type="match status" value="1"/>
</dbReference>
<dbReference type="SUPFAM" id="SSF46785">
    <property type="entry name" value="Winged helix' DNA-binding domain"/>
    <property type="match status" value="1"/>
</dbReference>
<dbReference type="Gene3D" id="3.30.420.40">
    <property type="match status" value="2"/>
</dbReference>
<evidence type="ECO:0000313" key="4">
    <source>
        <dbReference type="EMBL" id="RGD87214.1"/>
    </source>
</evidence>
<name>A0A3E3AGR2_9FIRM</name>
<dbReference type="Proteomes" id="UP000261032">
    <property type="component" value="Unassembled WGS sequence"/>
</dbReference>
<organism evidence="4 5">
    <name type="scientific">Thomasclavelia ramosa</name>
    <dbReference type="NCBI Taxonomy" id="1547"/>
    <lineage>
        <taxon>Bacteria</taxon>
        <taxon>Bacillati</taxon>
        <taxon>Bacillota</taxon>
        <taxon>Erysipelotrichia</taxon>
        <taxon>Erysipelotrichales</taxon>
        <taxon>Coprobacillaceae</taxon>
        <taxon>Thomasclavelia</taxon>
    </lineage>
</organism>
<dbReference type="EMBL" id="QUSL01000001">
    <property type="protein sequence ID" value="RGD87214.1"/>
    <property type="molecule type" value="Genomic_DNA"/>
</dbReference>
<sequence length="329" mass="37306">MNRIGTGKLRDLNDQIILKLLLRHQEVTKKELANYSRLTVATVGTILNDFLDNGTVVEKEIIYLKKGRPTKKYGLNPEYFHSLCLFVQRKRGRDYLCWQIIDALASVLKQGKELVNDLKLEDILKFIKYLLSQDSRIQIIGLGVPAIISKEIVIESDIPNLKNVNLKAEIEKATGLKTVVKNDMNYTAYGCYLHNNKKDLCYVTFPLNSGPGCGSVINGKLIEGENSIAGEILYLPFFKYLKQEQLCFDYSPEDVALSLCCVASIINPSIVILTGEAIEADDILKIKKICLEYLPSEFMPELTYCANYENDYLLGIQEVIRESFIKQDK</sequence>
<dbReference type="InterPro" id="IPR036390">
    <property type="entry name" value="WH_DNA-bd_sf"/>
</dbReference>
<accession>A0A3E3AGR2</accession>
<comment type="function">
    <text evidence="1">Transcriptional repressor of xylose-utilizing enzymes.</text>
</comment>
<keyword evidence="3" id="KW-0119">Carbohydrate metabolism</keyword>
<comment type="caution">
    <text evidence="4">The sequence shown here is derived from an EMBL/GenBank/DDBJ whole genome shotgun (WGS) entry which is preliminary data.</text>
</comment>
<dbReference type="GeneID" id="64196902"/>
<keyword evidence="3" id="KW-0859">Xylose metabolism</keyword>
<dbReference type="InterPro" id="IPR000600">
    <property type="entry name" value="ROK"/>
</dbReference>
<dbReference type="GO" id="GO:0042732">
    <property type="term" value="P:D-xylose metabolic process"/>
    <property type="evidence" value="ECO:0007669"/>
    <property type="project" value="UniProtKB-KW"/>
</dbReference>
<dbReference type="InterPro" id="IPR043129">
    <property type="entry name" value="ATPase_NBD"/>
</dbReference>
<dbReference type="InterPro" id="IPR036388">
    <property type="entry name" value="WH-like_DNA-bd_sf"/>
</dbReference>
<dbReference type="AlphaFoldDB" id="A0A3E3AGR2"/>
<proteinExistence type="inferred from homology"/>
<reference evidence="4 5" key="1">
    <citation type="submission" date="2018-08" db="EMBL/GenBank/DDBJ databases">
        <title>A genome reference for cultivated species of the human gut microbiota.</title>
        <authorList>
            <person name="Zou Y."/>
            <person name="Xue W."/>
            <person name="Luo G."/>
        </authorList>
    </citation>
    <scope>NUCLEOTIDE SEQUENCE [LARGE SCALE GENOMIC DNA]</scope>
    <source>
        <strain evidence="4 5">OM06-4</strain>
    </source>
</reference>
<comment type="similarity">
    <text evidence="2">Belongs to the ROK (NagC/XylR) family.</text>
</comment>
<evidence type="ECO:0000256" key="1">
    <source>
        <dbReference type="ARBA" id="ARBA00002486"/>
    </source>
</evidence>
<gene>
    <name evidence="4" type="ORF">DXB93_00660</name>
</gene>